<keyword evidence="1" id="KW-0547">Nucleotide-binding</keyword>
<evidence type="ECO:0000313" key="7">
    <source>
        <dbReference type="Proteomes" id="UP000269019"/>
    </source>
</evidence>
<evidence type="ECO:0000256" key="4">
    <source>
        <dbReference type="SAM" id="MobiDB-lite"/>
    </source>
</evidence>
<dbReference type="PRINTS" id="PR00301">
    <property type="entry name" value="HEATSHOCK70"/>
</dbReference>
<evidence type="ECO:0000256" key="3">
    <source>
        <dbReference type="ARBA" id="ARBA00023186"/>
    </source>
</evidence>
<keyword evidence="5" id="KW-0472">Membrane</keyword>
<sequence>MVLSQWELAIDIGAATVAAAHTTAPGVVQVLPLGHASDTMPAGVMHTDTGIEVGFAAQHNALANPDRYVADPIRWMPHGSYPIGDCSYPLAPALEQIIAAVVAAGQRHHNGQLPARIVVTHPVEWADDEVLRLVAATRQVVPEEVAVDTVAEPVAACAKYCADHSCVVGTTLAIFDCGAGSLDVAVVKITDSGTSVLAARGDRSLGGRSFDALLAAWVHNQLAADVVDASASSPMAAPRLQQEITNAKELLSTTAETTLTLARVPTNTPLQLSREELETVLAPAVRRAGRLLQETLDDAQPGGDAVVDAVLLVGGSTLIPLVRNHVEQLQPVVRFDDPMSVGVCGALQRSAAQQPPPATTAAFADVPLLQYESTNPGDQQREDDQAEDQRLREGTAAQCSQASATAVHTKTPGLSPNPVPPPAVAYHTGDGLGSAPAEPLTHHMPGSASTSQLSGQSSPPAGQTPAAGLSFGAAASSQTLHTPSPRAATARPGPSTPLRTMVDQLRIAQQQEATTTSRNWFVASSVVLLLCVLLAIAVVGYQHAQDRAESAASPPAPLSTPNPLLAGLVPLWDPAALHDVVVSRIDQRYLANPAQFAALEETFSHLPPGFAYRLGGCLTLADVDPANPIVHTTAGIFALDPAPLSHLPAASEAAIPAERQLLCRMNLAGFASETVTITVDRVTMLEALVAAEQSAERFAIRRGGHTSRPVADPTNLHQSAQTIDVDTARLTGPLPPDASILFFAHQRWQVVLPVTDTVIFPAWLQDESPQDQLKTLRSIGL</sequence>
<feature type="compositionally biased region" description="Low complexity" evidence="4">
    <location>
        <begin position="446"/>
        <end position="458"/>
    </location>
</feature>
<feature type="region of interest" description="Disordered" evidence="4">
    <location>
        <begin position="372"/>
        <end position="498"/>
    </location>
</feature>
<dbReference type="EMBL" id="CP033896">
    <property type="protein sequence ID" value="AZA13102.1"/>
    <property type="molecule type" value="Genomic_DNA"/>
</dbReference>
<dbReference type="Gene3D" id="3.30.420.40">
    <property type="match status" value="2"/>
</dbReference>
<dbReference type="GO" id="GO:0005524">
    <property type="term" value="F:ATP binding"/>
    <property type="evidence" value="ECO:0007669"/>
    <property type="project" value="UniProtKB-KW"/>
</dbReference>
<dbReference type="Gene3D" id="3.90.640.10">
    <property type="entry name" value="Actin, Chain A, domain 4"/>
    <property type="match status" value="1"/>
</dbReference>
<reference evidence="6 7" key="1">
    <citation type="submission" date="2018-11" db="EMBL/GenBank/DDBJ databases">
        <authorList>
            <person name="Kleinhagauer T."/>
            <person name="Glaeser S.P."/>
            <person name="Spergser J."/>
            <person name="Ruckert C."/>
            <person name="Kaempfer P."/>
            <person name="Busse H.-J."/>
        </authorList>
    </citation>
    <scope>NUCLEOTIDE SEQUENCE [LARGE SCALE GENOMIC DNA]</scope>
    <source>
        <strain evidence="6 7">200CH</strain>
    </source>
</reference>
<proteinExistence type="predicted"/>
<feature type="compositionally biased region" description="Basic and acidic residues" evidence="4">
    <location>
        <begin position="379"/>
        <end position="393"/>
    </location>
</feature>
<keyword evidence="3" id="KW-0143">Chaperone</keyword>
<dbReference type="GO" id="GO:0140662">
    <property type="term" value="F:ATP-dependent protein folding chaperone"/>
    <property type="evidence" value="ECO:0007669"/>
    <property type="project" value="InterPro"/>
</dbReference>
<evidence type="ECO:0000256" key="1">
    <source>
        <dbReference type="ARBA" id="ARBA00022741"/>
    </source>
</evidence>
<dbReference type="Proteomes" id="UP000269019">
    <property type="component" value="Chromosome"/>
</dbReference>
<feature type="compositionally biased region" description="Low complexity" evidence="4">
    <location>
        <begin position="395"/>
        <end position="406"/>
    </location>
</feature>
<feature type="transmembrane region" description="Helical" evidence="5">
    <location>
        <begin position="520"/>
        <end position="541"/>
    </location>
</feature>
<dbReference type="InterPro" id="IPR013126">
    <property type="entry name" value="Hsp_70_fam"/>
</dbReference>
<dbReference type="RefSeq" id="WP_123926766.1">
    <property type="nucleotide sequence ID" value="NZ_CP033896.1"/>
</dbReference>
<feature type="compositionally biased region" description="Low complexity" evidence="4">
    <location>
        <begin position="466"/>
        <end position="477"/>
    </location>
</feature>
<accession>A0A3G6J5F4</accession>
<keyword evidence="5" id="KW-1133">Transmembrane helix</keyword>
<name>A0A3G6J5F4_9CORY</name>
<dbReference type="OrthoDB" id="9766019at2"/>
<dbReference type="Pfam" id="PF00012">
    <property type="entry name" value="HSP70"/>
    <property type="match status" value="1"/>
</dbReference>
<keyword evidence="7" id="KW-1185">Reference proteome</keyword>
<dbReference type="AlphaFoldDB" id="A0A3G6J5F4"/>
<dbReference type="SUPFAM" id="SSF53067">
    <property type="entry name" value="Actin-like ATPase domain"/>
    <property type="match status" value="2"/>
</dbReference>
<keyword evidence="2" id="KW-0067">ATP-binding</keyword>
<evidence type="ECO:0000313" key="6">
    <source>
        <dbReference type="EMBL" id="AZA13102.1"/>
    </source>
</evidence>
<gene>
    <name evidence="6" type="primary">dnaK2</name>
    <name evidence="6" type="ORF">CCHOA_03455</name>
</gene>
<keyword evidence="5" id="KW-0812">Transmembrane</keyword>
<evidence type="ECO:0000256" key="2">
    <source>
        <dbReference type="ARBA" id="ARBA00022840"/>
    </source>
</evidence>
<dbReference type="PANTHER" id="PTHR42749">
    <property type="entry name" value="CELL SHAPE-DETERMINING PROTEIN MREB"/>
    <property type="match status" value="1"/>
</dbReference>
<dbReference type="InterPro" id="IPR043129">
    <property type="entry name" value="ATPase_NBD"/>
</dbReference>
<protein>
    <submittedName>
        <fullName evidence="6">Chaperone protein DnaK</fullName>
    </submittedName>
</protein>
<organism evidence="6 7">
    <name type="scientific">Corynebacterium choanae</name>
    <dbReference type="NCBI Taxonomy" id="1862358"/>
    <lineage>
        <taxon>Bacteria</taxon>
        <taxon>Bacillati</taxon>
        <taxon>Actinomycetota</taxon>
        <taxon>Actinomycetes</taxon>
        <taxon>Mycobacteriales</taxon>
        <taxon>Corynebacteriaceae</taxon>
        <taxon>Corynebacterium</taxon>
    </lineage>
</organism>
<evidence type="ECO:0000256" key="5">
    <source>
        <dbReference type="SAM" id="Phobius"/>
    </source>
</evidence>
<dbReference type="PANTHER" id="PTHR42749:SF1">
    <property type="entry name" value="CELL SHAPE-DETERMINING PROTEIN MREB"/>
    <property type="match status" value="1"/>
</dbReference>
<dbReference type="KEGG" id="ccho:CCHOA_03455"/>